<dbReference type="CDD" id="cd00085">
    <property type="entry name" value="HNHc"/>
    <property type="match status" value="1"/>
</dbReference>
<proteinExistence type="predicted"/>
<dbReference type="InterPro" id="IPR003615">
    <property type="entry name" value="HNH_nuc"/>
</dbReference>
<evidence type="ECO:0000313" key="4">
    <source>
        <dbReference type="Proteomes" id="UP001501414"/>
    </source>
</evidence>
<evidence type="ECO:0000259" key="2">
    <source>
        <dbReference type="Pfam" id="PF02720"/>
    </source>
</evidence>
<dbReference type="EMBL" id="BAAAJK010000018">
    <property type="protein sequence ID" value="GAA1392545.1"/>
    <property type="molecule type" value="Genomic_DNA"/>
</dbReference>
<comment type="caution">
    <text evidence="3">The sequence shown here is derived from an EMBL/GenBank/DDBJ whole genome shotgun (WGS) entry which is preliminary data.</text>
</comment>
<evidence type="ECO:0000256" key="1">
    <source>
        <dbReference type="SAM" id="MobiDB-lite"/>
    </source>
</evidence>
<name>A0ABN1XXT5_9PSEU</name>
<feature type="region of interest" description="Disordered" evidence="1">
    <location>
        <begin position="1"/>
        <end position="43"/>
    </location>
</feature>
<sequence length="542" mass="57298">MPRPSVDHPKLSGVHGRLDHMFDTGTTTSASTAPATATRWSEMPPGSAVVAVLERPPDPGAPPAERLERIGAFERVINSLQALQSCEIAALVEGAESTMARHIAEHDPATDPPLGLFDTVPDALQSIVAELRLMLRLTTGSAWYRVDEARGLSAAELAPVAELARAGLLSRSKVLLLVEAAADLTPEQTERLLTRVLPKAPGQTTGQLRAAIRRFLTGLPDGVRARRRERRTLDRGVRVQAEADGMATLRAFLPAAAATGILAVVDQHARGCGSADPRGMDARRADALVDLVLRDTGRVSAGTALATGAASAEPTEVPGLASAPAGGSPFVRNTVRVNIHVTVPLDTLTGAGDEPAELAGFGPIPAEDARALAFDPASVWNRLVTDPVTGKVLDHGTQRYRPPADLARLVRSRHGCCAHPGCRTPAHRCDIDHVVPFDPVRATGPTSAGNTAPLCRSHHRLKHMPGWHVEMRPNGTLVWTTPSGHTYEAQPSPVGPVRAEAGPARGPSPWARGEASGPSPWARGEGADARDRFAEDVAEPPF</sequence>
<dbReference type="Proteomes" id="UP001501414">
    <property type="component" value="Unassembled WGS sequence"/>
</dbReference>
<feature type="compositionally biased region" description="Basic and acidic residues" evidence="1">
    <location>
        <begin position="1"/>
        <end position="22"/>
    </location>
</feature>
<keyword evidence="4" id="KW-1185">Reference proteome</keyword>
<feature type="region of interest" description="Disordered" evidence="1">
    <location>
        <begin position="487"/>
        <end position="542"/>
    </location>
</feature>
<protein>
    <recommendedName>
        <fullName evidence="2">DUF222 domain-containing protein</fullName>
    </recommendedName>
</protein>
<accession>A0ABN1XXT5</accession>
<organism evidence="3 4">
    <name type="scientific">Pseudonocardia kongjuensis</name>
    <dbReference type="NCBI Taxonomy" id="102227"/>
    <lineage>
        <taxon>Bacteria</taxon>
        <taxon>Bacillati</taxon>
        <taxon>Actinomycetota</taxon>
        <taxon>Actinomycetes</taxon>
        <taxon>Pseudonocardiales</taxon>
        <taxon>Pseudonocardiaceae</taxon>
        <taxon>Pseudonocardia</taxon>
    </lineage>
</organism>
<reference evidence="3 4" key="1">
    <citation type="journal article" date="2019" name="Int. J. Syst. Evol. Microbiol.">
        <title>The Global Catalogue of Microorganisms (GCM) 10K type strain sequencing project: providing services to taxonomists for standard genome sequencing and annotation.</title>
        <authorList>
            <consortium name="The Broad Institute Genomics Platform"/>
            <consortium name="The Broad Institute Genome Sequencing Center for Infectious Disease"/>
            <person name="Wu L."/>
            <person name="Ma J."/>
        </authorList>
    </citation>
    <scope>NUCLEOTIDE SEQUENCE [LARGE SCALE GENOMIC DNA]</scope>
    <source>
        <strain evidence="3 4">JCM 11896</strain>
    </source>
</reference>
<feature type="compositionally biased region" description="Low complexity" evidence="1">
    <location>
        <begin position="24"/>
        <end position="38"/>
    </location>
</feature>
<dbReference type="Gene3D" id="1.10.30.50">
    <property type="match status" value="1"/>
</dbReference>
<evidence type="ECO:0000313" key="3">
    <source>
        <dbReference type="EMBL" id="GAA1392545.1"/>
    </source>
</evidence>
<dbReference type="InterPro" id="IPR003870">
    <property type="entry name" value="DUF222"/>
</dbReference>
<feature type="compositionally biased region" description="Basic and acidic residues" evidence="1">
    <location>
        <begin position="525"/>
        <end position="535"/>
    </location>
</feature>
<gene>
    <name evidence="3" type="ORF">GCM10009613_37560</name>
</gene>
<dbReference type="Pfam" id="PF02720">
    <property type="entry name" value="DUF222"/>
    <property type="match status" value="1"/>
</dbReference>
<feature type="domain" description="DUF222" evidence="2">
    <location>
        <begin position="122"/>
        <end position="413"/>
    </location>
</feature>